<dbReference type="OrthoDB" id="7391081at2"/>
<dbReference type="Gene3D" id="2.40.10.220">
    <property type="entry name" value="predicted glycosyltransferase like domains"/>
    <property type="match status" value="1"/>
</dbReference>
<evidence type="ECO:0000313" key="3">
    <source>
        <dbReference type="Proteomes" id="UP000199331"/>
    </source>
</evidence>
<feature type="domain" description="PilZ" evidence="1">
    <location>
        <begin position="16"/>
        <end position="89"/>
    </location>
</feature>
<proteinExistence type="predicted"/>
<dbReference type="Proteomes" id="UP000199331">
    <property type="component" value="Unassembled WGS sequence"/>
</dbReference>
<gene>
    <name evidence="2" type="ORF">SAMN04488060_0718</name>
</gene>
<evidence type="ECO:0000313" key="2">
    <source>
        <dbReference type="EMBL" id="SFO91833.1"/>
    </source>
</evidence>
<dbReference type="SUPFAM" id="SSF141371">
    <property type="entry name" value="PilZ domain-like"/>
    <property type="match status" value="1"/>
</dbReference>
<protein>
    <submittedName>
        <fullName evidence="2">PilZ domain-containing protein</fullName>
    </submittedName>
</protein>
<dbReference type="AlphaFoldDB" id="A0A1I5L3R4"/>
<accession>A0A1I5L3R4</accession>
<dbReference type="GO" id="GO:0035438">
    <property type="term" value="F:cyclic-di-GMP binding"/>
    <property type="evidence" value="ECO:0007669"/>
    <property type="project" value="InterPro"/>
</dbReference>
<dbReference type="RefSeq" id="WP_090478472.1">
    <property type="nucleotide sequence ID" value="NZ_FOWZ01000001.1"/>
</dbReference>
<organism evidence="2 3">
    <name type="scientific">Qipengyuania nanhaisediminis</name>
    <dbReference type="NCBI Taxonomy" id="604088"/>
    <lineage>
        <taxon>Bacteria</taxon>
        <taxon>Pseudomonadati</taxon>
        <taxon>Pseudomonadota</taxon>
        <taxon>Alphaproteobacteria</taxon>
        <taxon>Sphingomonadales</taxon>
        <taxon>Erythrobacteraceae</taxon>
        <taxon>Qipengyuania</taxon>
    </lineage>
</organism>
<dbReference type="EMBL" id="FOWZ01000001">
    <property type="protein sequence ID" value="SFO91833.1"/>
    <property type="molecule type" value="Genomic_DNA"/>
</dbReference>
<name>A0A1I5L3R4_9SPHN</name>
<reference evidence="3" key="1">
    <citation type="submission" date="2016-10" db="EMBL/GenBank/DDBJ databases">
        <authorList>
            <person name="Varghese N."/>
            <person name="Submissions S."/>
        </authorList>
    </citation>
    <scope>NUCLEOTIDE SEQUENCE [LARGE SCALE GENOMIC DNA]</scope>
    <source>
        <strain evidence="3">CGMCC 1.7715</strain>
    </source>
</reference>
<dbReference type="Pfam" id="PF07238">
    <property type="entry name" value="PilZ"/>
    <property type="match status" value="1"/>
</dbReference>
<evidence type="ECO:0000259" key="1">
    <source>
        <dbReference type="Pfam" id="PF07238"/>
    </source>
</evidence>
<keyword evidence="3" id="KW-1185">Reference proteome</keyword>
<dbReference type="STRING" id="604088.SAMN04488060_0718"/>
<dbReference type="InterPro" id="IPR009875">
    <property type="entry name" value="PilZ_domain"/>
</dbReference>
<sequence>MSSIDTRHLNRDSLFLTAEIRLDSANEMSRVKVRNLSDGGMMAEGLLMLSRGDRVVVELRNIHPVRGTVAWVQGNRMGIAFEQDIDSKAARAQPVQSESEAPRYARPVGKFAQYGNGLRKI</sequence>